<organism evidence="1">
    <name type="scientific">Thermorudis peleae</name>
    <dbReference type="NCBI Taxonomy" id="1382356"/>
    <lineage>
        <taxon>Bacteria</taxon>
        <taxon>Pseudomonadati</taxon>
        <taxon>Thermomicrobiota</taxon>
        <taxon>Thermomicrobia</taxon>
        <taxon>Thermomicrobia incertae sedis</taxon>
        <taxon>Thermorudis</taxon>
    </lineage>
</organism>
<dbReference type="PANTHER" id="PTHR43739">
    <property type="entry name" value="XYLOGLUCANASE (EUROFUNG)"/>
    <property type="match status" value="1"/>
</dbReference>
<dbReference type="GO" id="GO:0010411">
    <property type="term" value="P:xyloglucan metabolic process"/>
    <property type="evidence" value="ECO:0007669"/>
    <property type="project" value="TreeGrafter"/>
</dbReference>
<reference evidence="1" key="1">
    <citation type="journal article" date="2020" name="mSystems">
        <title>Genome- and Community-Level Interaction Insights into Carbon Utilization and Element Cycling Functions of Hydrothermarchaeota in Hydrothermal Sediment.</title>
        <authorList>
            <person name="Zhou Z."/>
            <person name="Liu Y."/>
            <person name="Xu W."/>
            <person name="Pan J."/>
            <person name="Luo Z.H."/>
            <person name="Li M."/>
        </authorList>
    </citation>
    <scope>NUCLEOTIDE SEQUENCE [LARGE SCALE GENOMIC DNA]</scope>
    <source>
        <strain evidence="1">SpSt-210</strain>
    </source>
</reference>
<comment type="caution">
    <text evidence="1">The sequence shown here is derived from an EMBL/GenBank/DDBJ whole genome shotgun (WGS) entry which is preliminary data.</text>
</comment>
<dbReference type="CDD" id="cd15482">
    <property type="entry name" value="Sialidase_non-viral"/>
    <property type="match status" value="1"/>
</dbReference>
<dbReference type="EMBL" id="DSIY01000200">
    <property type="protein sequence ID" value="HEG91443.1"/>
    <property type="molecule type" value="Genomic_DNA"/>
</dbReference>
<sequence>MFETYLGTDTGVFRLAGDRLEPLGLEGRRVSALHAERAASGDTLLLAGTYGDGIFRSEDGGHTWSPANDGLTTPVLRTIAPDPAFPGALLCGTEPGRIFRSLDHGRSWQELEGVRRLPGCDEWYLPYSPRAGAVRNVYSPLGQRRRLLASVEVGGLIESRDGGQSWSYIDVGPDHDVHHITGHPSDPNLLYVSLGYAALRSQSRGEGGPRLGGVARSRDGGSSWTKLLTDYTRATIVPPAHPHLVLAGPAPHVGRMGRIVVSADSGESWEPADAGIETPMEDMVELFVAAPDGSIWAICSGGRLLRAEPGEWHWRSAVPDGISARVESVAFVS</sequence>
<dbReference type="Gene3D" id="2.130.10.10">
    <property type="entry name" value="YVTN repeat-like/Quinoprotein amine dehydrogenase"/>
    <property type="match status" value="1"/>
</dbReference>
<dbReference type="InterPro" id="IPR015943">
    <property type="entry name" value="WD40/YVTN_repeat-like_dom_sf"/>
</dbReference>
<name>A0A831TI77_9BACT</name>
<dbReference type="AlphaFoldDB" id="A0A831TI77"/>
<gene>
    <name evidence="1" type="ORF">ENP34_08370</name>
</gene>
<evidence type="ECO:0000313" key="1">
    <source>
        <dbReference type="EMBL" id="HEG91443.1"/>
    </source>
</evidence>
<dbReference type="PANTHER" id="PTHR43739:SF5">
    <property type="entry name" value="EXO-ALPHA-SIALIDASE"/>
    <property type="match status" value="1"/>
</dbReference>
<dbReference type="SUPFAM" id="SSF110296">
    <property type="entry name" value="Oligoxyloglucan reducing end-specific cellobiohydrolase"/>
    <property type="match status" value="1"/>
</dbReference>
<accession>A0A831TI77</accession>
<dbReference type="InterPro" id="IPR052025">
    <property type="entry name" value="Xyloglucanase_GH74"/>
</dbReference>
<evidence type="ECO:0008006" key="2">
    <source>
        <dbReference type="Google" id="ProtNLM"/>
    </source>
</evidence>
<protein>
    <recommendedName>
        <fullName evidence="2">Exo-alpha-sialidase</fullName>
    </recommendedName>
</protein>
<proteinExistence type="predicted"/>